<keyword evidence="2" id="KW-1185">Reference proteome</keyword>
<dbReference type="EMBL" id="AP011532">
    <property type="protein sequence ID" value="BAI60983.1"/>
    <property type="molecule type" value="Genomic_DNA"/>
</dbReference>
<dbReference type="KEGG" id="mpd:MCP_0911"/>
<protein>
    <submittedName>
        <fullName evidence="1">Uncharacterized protein</fullName>
    </submittedName>
</protein>
<organism evidence="1 2">
    <name type="scientific">Methanocella paludicola (strain DSM 17711 / JCM 13418 / NBRC 101707 / SANAE)</name>
    <dbReference type="NCBI Taxonomy" id="304371"/>
    <lineage>
        <taxon>Archaea</taxon>
        <taxon>Methanobacteriati</taxon>
        <taxon>Methanobacteriota</taxon>
        <taxon>Stenosarchaea group</taxon>
        <taxon>Methanomicrobia</taxon>
        <taxon>Methanocellales</taxon>
        <taxon>Methanocellaceae</taxon>
        <taxon>Methanocella</taxon>
    </lineage>
</organism>
<dbReference type="Gene3D" id="2.60.40.1120">
    <property type="entry name" value="Carboxypeptidase-like, regulatory domain"/>
    <property type="match status" value="1"/>
</dbReference>
<reference evidence="2" key="3">
    <citation type="journal article" date="2011" name="PLoS ONE">
        <title>Genome sequence of a mesophilic hydrogenotrophic methanogen Methanocella paludicola, the first cultivated representative of the order Methanocellales.</title>
        <authorList>
            <person name="Sakai S."/>
            <person name="Takaki Y."/>
            <person name="Shimamura S."/>
            <person name="Sekine M."/>
            <person name="Tajima T."/>
            <person name="Kosugi H."/>
            <person name="Ichikawa N."/>
            <person name="Tasumi E."/>
            <person name="Hiraki A.T."/>
            <person name="Shimizu A."/>
            <person name="Kato Y."/>
            <person name="Nishiko R."/>
            <person name="Mori K."/>
            <person name="Fujita N."/>
            <person name="Imachi H."/>
            <person name="Takai K."/>
        </authorList>
    </citation>
    <scope>NUCLEOTIDE SEQUENCE [LARGE SCALE GENOMIC DNA]</scope>
    <source>
        <strain evidence="2">DSM 17711 / JCM 13418 / NBRC 101707 / SANAE</strain>
    </source>
</reference>
<dbReference type="AlphaFoldDB" id="D1YX11"/>
<accession>D1YX11</accession>
<dbReference type="GeneID" id="8682664"/>
<evidence type="ECO:0000313" key="1">
    <source>
        <dbReference type="EMBL" id="BAI60983.1"/>
    </source>
</evidence>
<proteinExistence type="predicted"/>
<dbReference type="RefSeq" id="WP_012899662.1">
    <property type="nucleotide sequence ID" value="NC_013665.1"/>
</dbReference>
<evidence type="ECO:0000313" key="2">
    <source>
        <dbReference type="Proteomes" id="UP000001882"/>
    </source>
</evidence>
<sequence length="161" mass="17081">MKRLILLISIIALSLLAAGCTTTPTPTPTPAPTITPTPTATPIVTAPANITVTLPPGTPSATVTITHYIHGKISYTRQPTPLYTVVVNTDKGNQYSNTTDMSGNFNVTFLSDGSETYKLKLLDSNNNTVYQDTLPRYLNATGPMNISIEVPGTTGTNVTIT</sequence>
<dbReference type="InParanoid" id="D1YX11"/>
<dbReference type="STRING" id="304371.MCP_0911"/>
<reference evidence="1 2" key="2">
    <citation type="journal article" date="2008" name="Int. J. Syst. Evol. Microbiol.">
        <title>Methanocella paludicola gen. nov., sp. nov., a methane-producing archaeon, the first isolate of the lineage 'Rice Cluster I', and proposal of the new archaeal order Methanocellales ord. nov.</title>
        <authorList>
            <person name="Sakai S."/>
            <person name="Imachi H."/>
            <person name="Hanada S."/>
            <person name="Ohashi A."/>
            <person name="Harada H."/>
            <person name="Kamagata Y."/>
        </authorList>
    </citation>
    <scope>NUCLEOTIDE SEQUENCE [LARGE SCALE GENOMIC DNA]</scope>
    <source>
        <strain evidence="2">DSM 17711 / JCM 13418 / NBRC 101707 / SANAE</strain>
    </source>
</reference>
<name>D1YX11_METPS</name>
<dbReference type="PROSITE" id="PS51257">
    <property type="entry name" value="PROKAR_LIPOPROTEIN"/>
    <property type="match status" value="1"/>
</dbReference>
<dbReference type="Proteomes" id="UP000001882">
    <property type="component" value="Chromosome"/>
</dbReference>
<gene>
    <name evidence="1" type="ordered locus">MCP_0911</name>
</gene>
<reference evidence="1 2" key="1">
    <citation type="journal article" date="2007" name="Appl. Environ. Microbiol.">
        <title>Isolation of key methanogens for global methane emission from rice paddy fields: a novel isolate affiliated with the clone cluster rice cluster I.</title>
        <authorList>
            <person name="Sakai S."/>
            <person name="Imachi H."/>
            <person name="Sekiguchi Y."/>
            <person name="Ohashi A."/>
            <person name="Harada H."/>
            <person name="Kamagata Y."/>
        </authorList>
    </citation>
    <scope>NUCLEOTIDE SEQUENCE [LARGE SCALE GENOMIC DNA]</scope>
    <source>
        <strain evidence="2">DSM 17711 / JCM 13418 / NBRC 101707 / SANAE</strain>
    </source>
</reference>